<dbReference type="Proteomes" id="UP000740605">
    <property type="component" value="Unassembled WGS sequence"/>
</dbReference>
<dbReference type="InterPro" id="IPR011008">
    <property type="entry name" value="Dimeric_a/b-barrel"/>
</dbReference>
<dbReference type="EMBL" id="JAFLHG010000006">
    <property type="protein sequence ID" value="MBT8797992.1"/>
    <property type="molecule type" value="Genomic_DNA"/>
</dbReference>
<proteinExistence type="predicted"/>
<sequence length="93" mass="10189">MTFAVVSVHSPKPEHRQAVLDSMQRYSRVARDQAGLEWTGVVDDASGRLVGIALWDSERSAAAARPALMAEIGEDPFATWDERPIDGLRGLIL</sequence>
<reference evidence="1 2" key="1">
    <citation type="submission" date="2021-03" db="EMBL/GenBank/DDBJ databases">
        <title>Microbacterium pauli sp. nov., isolated from microfiltered milk.</title>
        <authorList>
            <person name="Bellassi P."/>
            <person name="Fontana A."/>
            <person name="Callegari M.L."/>
            <person name="Lorenzo M."/>
            <person name="Cappa F."/>
        </authorList>
    </citation>
    <scope>NUCLEOTIDE SEQUENCE [LARGE SCALE GENOMIC DNA]</scope>
    <source>
        <strain evidence="1 2">DSM 18909</strain>
    </source>
</reference>
<protein>
    <recommendedName>
        <fullName evidence="3">ABM domain-containing protein</fullName>
    </recommendedName>
</protein>
<dbReference type="SUPFAM" id="SSF54909">
    <property type="entry name" value="Dimeric alpha+beta barrel"/>
    <property type="match status" value="1"/>
</dbReference>
<dbReference type="RefSeq" id="WP_215487231.1">
    <property type="nucleotide sequence ID" value="NZ_BAAAPJ010000002.1"/>
</dbReference>
<accession>A0ABS5XVN6</accession>
<evidence type="ECO:0000313" key="1">
    <source>
        <dbReference type="EMBL" id="MBT8797992.1"/>
    </source>
</evidence>
<name>A0ABS5XVN6_9MICO</name>
<keyword evidence="2" id="KW-1185">Reference proteome</keyword>
<gene>
    <name evidence="1" type="ORF">J0P97_07905</name>
</gene>
<organism evidence="1 2">
    <name type="scientific">Microbacterium flavum</name>
    <dbReference type="NCBI Taxonomy" id="415216"/>
    <lineage>
        <taxon>Bacteria</taxon>
        <taxon>Bacillati</taxon>
        <taxon>Actinomycetota</taxon>
        <taxon>Actinomycetes</taxon>
        <taxon>Micrococcales</taxon>
        <taxon>Microbacteriaceae</taxon>
        <taxon>Microbacterium</taxon>
    </lineage>
</organism>
<comment type="caution">
    <text evidence="1">The sequence shown here is derived from an EMBL/GenBank/DDBJ whole genome shotgun (WGS) entry which is preliminary data.</text>
</comment>
<evidence type="ECO:0000313" key="2">
    <source>
        <dbReference type="Proteomes" id="UP000740605"/>
    </source>
</evidence>
<evidence type="ECO:0008006" key="3">
    <source>
        <dbReference type="Google" id="ProtNLM"/>
    </source>
</evidence>